<accession>A0A3Q4C0G6</accession>
<reference evidence="2" key="2">
    <citation type="submission" date="2025-09" db="UniProtKB">
        <authorList>
            <consortium name="Ensembl"/>
        </authorList>
    </citation>
    <scope>IDENTIFICATION</scope>
</reference>
<dbReference type="InterPro" id="IPR053257">
    <property type="entry name" value="Cu-only_SOD"/>
</dbReference>
<proteinExistence type="predicted"/>
<sequence>QVCSDLCSAKETGEFQSPVVGEIWFTQLKNNPLSDVSIFMDLSYGNPTMALTKNHNWHVHTYPISSERDDDEGCCSTTAGHWNPFDVSKEGSSYACHCGPSSPLSCEVGDLSGKLSTINLSPRVGRVEGKNFFTDVTSWVPESGVIGRSVVIHEAERGGPRIVKKKKSGNQLFITHTKREANLHQTECEDSKFNLLVMIIL</sequence>
<dbReference type="PANTHER" id="PTHR20910:SF1">
    <property type="entry name" value="SUPEROXIDE DISMUTASE COPPER_ZINC BINDING DOMAIN-CONTAINING PROTEIN"/>
    <property type="match status" value="1"/>
</dbReference>
<dbReference type="Proteomes" id="UP000261620">
    <property type="component" value="Unplaced"/>
</dbReference>
<reference evidence="2" key="1">
    <citation type="submission" date="2025-08" db="UniProtKB">
        <authorList>
            <consortium name="Ensembl"/>
        </authorList>
    </citation>
    <scope>IDENTIFICATION</scope>
</reference>
<evidence type="ECO:0000313" key="2">
    <source>
        <dbReference type="Ensembl" id="ENSMMOP00000028592.1"/>
    </source>
</evidence>
<dbReference type="OMA" id="NWHVHTY"/>
<dbReference type="Ensembl" id="ENSMMOT00000029075.1">
    <property type="protein sequence ID" value="ENSMMOP00000028592.1"/>
    <property type="gene ID" value="ENSMMOG00000021591.1"/>
</dbReference>
<evidence type="ECO:0000313" key="3">
    <source>
        <dbReference type="Proteomes" id="UP000261620"/>
    </source>
</evidence>
<dbReference type="InterPro" id="IPR036423">
    <property type="entry name" value="SOD-like_Cu/Zn_dom_sf"/>
</dbReference>
<organism evidence="2 3">
    <name type="scientific">Mola mola</name>
    <name type="common">Ocean sunfish</name>
    <name type="synonym">Tetraodon mola</name>
    <dbReference type="NCBI Taxonomy" id="94237"/>
    <lineage>
        <taxon>Eukaryota</taxon>
        <taxon>Metazoa</taxon>
        <taxon>Chordata</taxon>
        <taxon>Craniata</taxon>
        <taxon>Vertebrata</taxon>
        <taxon>Euteleostomi</taxon>
        <taxon>Actinopterygii</taxon>
        <taxon>Neopterygii</taxon>
        <taxon>Teleostei</taxon>
        <taxon>Neoteleostei</taxon>
        <taxon>Acanthomorphata</taxon>
        <taxon>Eupercaria</taxon>
        <taxon>Tetraodontiformes</taxon>
        <taxon>Molidae</taxon>
        <taxon>Mola</taxon>
    </lineage>
</organism>
<dbReference type="Gene3D" id="2.60.40.200">
    <property type="entry name" value="Superoxide dismutase, copper/zinc binding domain"/>
    <property type="match status" value="1"/>
</dbReference>
<evidence type="ECO:0000259" key="1">
    <source>
        <dbReference type="Pfam" id="PF00080"/>
    </source>
</evidence>
<dbReference type="SUPFAM" id="SSF49329">
    <property type="entry name" value="Cu,Zn superoxide dismutase-like"/>
    <property type="match status" value="1"/>
</dbReference>
<dbReference type="GO" id="GO:0006801">
    <property type="term" value="P:superoxide metabolic process"/>
    <property type="evidence" value="ECO:0007669"/>
    <property type="project" value="InterPro"/>
</dbReference>
<dbReference type="Pfam" id="PF00080">
    <property type="entry name" value="Sod_Cu"/>
    <property type="match status" value="1"/>
</dbReference>
<dbReference type="GO" id="GO:0046872">
    <property type="term" value="F:metal ion binding"/>
    <property type="evidence" value="ECO:0007669"/>
    <property type="project" value="InterPro"/>
</dbReference>
<dbReference type="PANTHER" id="PTHR20910">
    <property type="entry name" value="AGAP001623-PA"/>
    <property type="match status" value="1"/>
</dbReference>
<feature type="domain" description="Superoxide dismutase copper/zinc binding" evidence="1">
    <location>
        <begin position="20"/>
        <end position="169"/>
    </location>
</feature>
<protein>
    <recommendedName>
        <fullName evidence="1">Superoxide dismutase copper/zinc binding domain-containing protein</fullName>
    </recommendedName>
</protein>
<keyword evidence="3" id="KW-1185">Reference proteome</keyword>
<dbReference type="InterPro" id="IPR001424">
    <property type="entry name" value="SOD_Cu_Zn_dom"/>
</dbReference>
<name>A0A3Q4C0G6_MOLML</name>
<dbReference type="AlphaFoldDB" id="A0A3Q4C0G6"/>